<keyword evidence="5" id="KW-1133">Transmembrane helix</keyword>
<dbReference type="HOGENOM" id="CLU_1133875_0_0_1"/>
<keyword evidence="4" id="KW-0808">Transferase</keyword>
<accession>A0A0C3H3V3</accession>
<organism evidence="7 8">
    <name type="scientific">Oidiodendron maius (strain Zn)</name>
    <dbReference type="NCBI Taxonomy" id="913774"/>
    <lineage>
        <taxon>Eukaryota</taxon>
        <taxon>Fungi</taxon>
        <taxon>Dikarya</taxon>
        <taxon>Ascomycota</taxon>
        <taxon>Pezizomycotina</taxon>
        <taxon>Leotiomycetes</taxon>
        <taxon>Leotiomycetes incertae sedis</taxon>
        <taxon>Myxotrichaceae</taxon>
        <taxon>Oidiodendron</taxon>
    </lineage>
</organism>
<proteinExistence type="predicted"/>
<reference evidence="7 8" key="1">
    <citation type="submission" date="2014-04" db="EMBL/GenBank/DDBJ databases">
        <authorList>
            <consortium name="DOE Joint Genome Institute"/>
            <person name="Kuo A."/>
            <person name="Martino E."/>
            <person name="Perotto S."/>
            <person name="Kohler A."/>
            <person name="Nagy L.G."/>
            <person name="Floudas D."/>
            <person name="Copeland A."/>
            <person name="Barry K.W."/>
            <person name="Cichocki N."/>
            <person name="Veneault-Fourrey C."/>
            <person name="LaButti K."/>
            <person name="Lindquist E.A."/>
            <person name="Lipzen A."/>
            <person name="Lundell T."/>
            <person name="Morin E."/>
            <person name="Murat C."/>
            <person name="Sun H."/>
            <person name="Tunlid A."/>
            <person name="Henrissat B."/>
            <person name="Grigoriev I.V."/>
            <person name="Hibbett D.S."/>
            <person name="Martin F."/>
            <person name="Nordberg H.P."/>
            <person name="Cantor M.N."/>
            <person name="Hua S.X."/>
        </authorList>
    </citation>
    <scope>NUCLEOTIDE SEQUENCE [LARGE SCALE GENOMIC DNA]</scope>
    <source>
        <strain evidence="7 8">Zn</strain>
    </source>
</reference>
<evidence type="ECO:0000313" key="8">
    <source>
        <dbReference type="Proteomes" id="UP000054321"/>
    </source>
</evidence>
<evidence type="ECO:0000256" key="4">
    <source>
        <dbReference type="ARBA" id="ARBA00022676"/>
    </source>
</evidence>
<keyword evidence="8" id="KW-1185">Reference proteome</keyword>
<evidence type="ECO:0000313" key="7">
    <source>
        <dbReference type="EMBL" id="KIM97116.1"/>
    </source>
</evidence>
<evidence type="ECO:0000256" key="1">
    <source>
        <dbReference type="ARBA" id="ARBA00004651"/>
    </source>
</evidence>
<dbReference type="InterPro" id="IPR013616">
    <property type="entry name" value="Chitin_synth_N"/>
</dbReference>
<name>A0A0C3H3V3_OIDMZ</name>
<reference evidence="8" key="2">
    <citation type="submission" date="2015-01" db="EMBL/GenBank/DDBJ databases">
        <title>Evolutionary Origins and Diversification of the Mycorrhizal Mutualists.</title>
        <authorList>
            <consortium name="DOE Joint Genome Institute"/>
            <consortium name="Mycorrhizal Genomics Consortium"/>
            <person name="Kohler A."/>
            <person name="Kuo A."/>
            <person name="Nagy L.G."/>
            <person name="Floudas D."/>
            <person name="Copeland A."/>
            <person name="Barry K.W."/>
            <person name="Cichocki N."/>
            <person name="Veneault-Fourrey C."/>
            <person name="LaButti K."/>
            <person name="Lindquist E.A."/>
            <person name="Lipzen A."/>
            <person name="Lundell T."/>
            <person name="Morin E."/>
            <person name="Murat C."/>
            <person name="Riley R."/>
            <person name="Ohm R."/>
            <person name="Sun H."/>
            <person name="Tunlid A."/>
            <person name="Henrissat B."/>
            <person name="Grigoriev I.V."/>
            <person name="Hibbett D.S."/>
            <person name="Martin F."/>
        </authorList>
    </citation>
    <scope>NUCLEOTIDE SEQUENCE [LARGE SCALE GENOMIC DNA]</scope>
    <source>
        <strain evidence="8">Zn</strain>
    </source>
</reference>
<keyword evidence="5" id="KW-0472">Membrane</keyword>
<dbReference type="GO" id="GO:0004100">
    <property type="term" value="F:chitin synthase activity"/>
    <property type="evidence" value="ECO:0007669"/>
    <property type="project" value="UniProtKB-EC"/>
</dbReference>
<dbReference type="AlphaFoldDB" id="A0A0C3H3V3"/>
<dbReference type="OrthoDB" id="3594836at2759"/>
<evidence type="ECO:0000256" key="2">
    <source>
        <dbReference type="ARBA" id="ARBA00012543"/>
    </source>
</evidence>
<dbReference type="EC" id="2.4.1.16" evidence="2"/>
<comment type="subcellular location">
    <subcellularLocation>
        <location evidence="1">Cell membrane</location>
        <topology evidence="1">Multi-pass membrane protein</topology>
    </subcellularLocation>
</comment>
<keyword evidence="4" id="KW-0328">Glycosyltransferase</keyword>
<feature type="domain" description="Chitin synthase N-terminal" evidence="6">
    <location>
        <begin position="20"/>
        <end position="75"/>
    </location>
</feature>
<sequence>MTLPLTSKPIVSPPTFESGIVLDIPVWTCVLARLRKAVERESAVVRWSAINCGPAELPTKCYKLRPRLYARPRQTKLLVSITISDTDREGTIRRTLDSVLLNINCIETETDLNPMVSWKDIVIVFVGSSGTMRPETNGLVGHIYEYTLFPRHWSISKEPRPSLAPCQLMFFDSTTSIGTVRANVWVVRAFAVMLKAQIWVSVQHRNIKRHQLHKIQEHPSASSAYLNKMLKPSRRILATEHMHVG</sequence>
<evidence type="ECO:0000256" key="3">
    <source>
        <dbReference type="ARBA" id="ARBA00022475"/>
    </source>
</evidence>
<dbReference type="InParanoid" id="A0A0C3H3V3"/>
<gene>
    <name evidence="7" type="ORF">OIDMADRAFT_32148</name>
</gene>
<evidence type="ECO:0000256" key="5">
    <source>
        <dbReference type="ARBA" id="ARBA00022989"/>
    </source>
</evidence>
<dbReference type="Pfam" id="PF08407">
    <property type="entry name" value="Chitin_synth_1N"/>
    <property type="match status" value="1"/>
</dbReference>
<keyword evidence="5" id="KW-0812">Transmembrane</keyword>
<dbReference type="STRING" id="913774.A0A0C3H3V3"/>
<evidence type="ECO:0000259" key="6">
    <source>
        <dbReference type="Pfam" id="PF08407"/>
    </source>
</evidence>
<protein>
    <recommendedName>
        <fullName evidence="2">chitin synthase</fullName>
        <ecNumber evidence="2">2.4.1.16</ecNumber>
    </recommendedName>
</protein>
<dbReference type="GO" id="GO:0005886">
    <property type="term" value="C:plasma membrane"/>
    <property type="evidence" value="ECO:0007669"/>
    <property type="project" value="UniProtKB-SubCell"/>
</dbReference>
<keyword evidence="3" id="KW-1003">Cell membrane</keyword>
<dbReference type="Proteomes" id="UP000054321">
    <property type="component" value="Unassembled WGS sequence"/>
</dbReference>
<dbReference type="EMBL" id="KN832882">
    <property type="protein sequence ID" value="KIM97116.1"/>
    <property type="molecule type" value="Genomic_DNA"/>
</dbReference>